<dbReference type="GO" id="GO:0032259">
    <property type="term" value="P:methylation"/>
    <property type="evidence" value="ECO:0007669"/>
    <property type="project" value="UniProtKB-KW"/>
</dbReference>
<keyword evidence="10" id="KW-0489">Methyltransferase</keyword>
<protein>
    <recommendedName>
        <fullName evidence="5">Arsenite methyltransferase</fullName>
        <ecNumber evidence="4">2.1.1.137</ecNumber>
    </recommendedName>
</protein>
<dbReference type="RefSeq" id="WP_379087777.1">
    <property type="nucleotide sequence ID" value="NZ_JBHTJO010000001.1"/>
</dbReference>
<dbReference type="GO" id="GO:0008168">
    <property type="term" value="F:methyltransferase activity"/>
    <property type="evidence" value="ECO:0007669"/>
    <property type="project" value="UniProtKB-KW"/>
</dbReference>
<comment type="similarity">
    <text evidence="3">Belongs to the methyltransferase superfamily. Arsenite methyltransferase family.</text>
</comment>
<dbReference type="SUPFAM" id="SSF53335">
    <property type="entry name" value="S-adenosyl-L-methionine-dependent methyltransferases"/>
    <property type="match status" value="1"/>
</dbReference>
<evidence type="ECO:0000256" key="4">
    <source>
        <dbReference type="ARBA" id="ARBA00034521"/>
    </source>
</evidence>
<accession>A0ABW3J9U5</accession>
<evidence type="ECO:0000259" key="9">
    <source>
        <dbReference type="Pfam" id="PF13847"/>
    </source>
</evidence>
<name>A0ABW3J9U5_9HYPH</name>
<feature type="domain" description="Methyltransferase" evidence="9">
    <location>
        <begin position="62"/>
        <end position="216"/>
    </location>
</feature>
<evidence type="ECO:0000256" key="5">
    <source>
        <dbReference type="ARBA" id="ARBA00034545"/>
    </source>
</evidence>
<keyword evidence="1" id="KW-0808">Transferase</keyword>
<sequence length="351" mass="38130">MNRELVQEYYGEILQSSADLKTSACCDGGGVPTAYRPLLAKLHPDVIAKYYGCGVAVPTALSGASVLDLGSGSGRDSYMISQLVGADGRVVGVDMTDAQLATATEHLDWHMERFGYAEPNVRFLKGYIETLGELPLEPGSFDVIVSNCVINLSVDKPAVLKGAHDLLKEGGELYFADVYCDRRLPDDVRKDPLLYGECLGGALYWGDFLEMAKRAGFRDPRLVASRPLDVEDAAMAEKLGSARFYSATYRLFKLPQLEASCEDYGQAVIYRGGVPEEPDVFVLDDHHAIERGKVFPVCGNTWHMLKETRFAPVFEFIGDFSNHYGLFEGCGSGIPFSSGGVSAGGDEPGCC</sequence>
<evidence type="ECO:0000313" key="10">
    <source>
        <dbReference type="EMBL" id="MFD0986861.1"/>
    </source>
</evidence>
<comment type="caution">
    <text evidence="10">The sequence shown here is derived from an EMBL/GenBank/DDBJ whole genome shotgun (WGS) entry which is preliminary data.</text>
</comment>
<comment type="catalytic activity">
    <reaction evidence="7">
        <text>arsenic triglutathione + 2 [thioredoxin]-dithiol + 2 S-adenosyl-L-methionine + H2O = dimethylarsinous acid + 2 [thioredoxin]-disulfide + 3 glutathione + 2 S-adenosyl-L-homocysteine + 2 H(+)</text>
        <dbReference type="Rhea" id="RHEA:69464"/>
        <dbReference type="Rhea" id="RHEA-COMP:10698"/>
        <dbReference type="Rhea" id="RHEA-COMP:10700"/>
        <dbReference type="ChEBI" id="CHEBI:15377"/>
        <dbReference type="ChEBI" id="CHEBI:15378"/>
        <dbReference type="ChEBI" id="CHEBI:23808"/>
        <dbReference type="ChEBI" id="CHEBI:29950"/>
        <dbReference type="ChEBI" id="CHEBI:50058"/>
        <dbReference type="ChEBI" id="CHEBI:57856"/>
        <dbReference type="ChEBI" id="CHEBI:57925"/>
        <dbReference type="ChEBI" id="CHEBI:59789"/>
        <dbReference type="ChEBI" id="CHEBI:183640"/>
        <dbReference type="EC" id="2.1.1.137"/>
    </reaction>
</comment>
<evidence type="ECO:0000256" key="8">
    <source>
        <dbReference type="ARBA" id="ARBA00048428"/>
    </source>
</evidence>
<dbReference type="InterPro" id="IPR029063">
    <property type="entry name" value="SAM-dependent_MTases_sf"/>
</dbReference>
<proteinExistence type="inferred from homology"/>
<comment type="catalytic activity">
    <reaction evidence="6">
        <text>arsenic triglutathione + [thioredoxin]-dithiol + S-adenosyl-L-methionine + 2 H2O = methylarsonous acid + [thioredoxin]-disulfide + 3 glutathione + S-adenosyl-L-homocysteine + H(+)</text>
        <dbReference type="Rhea" id="RHEA:69460"/>
        <dbReference type="Rhea" id="RHEA-COMP:10698"/>
        <dbReference type="Rhea" id="RHEA-COMP:10700"/>
        <dbReference type="ChEBI" id="CHEBI:15377"/>
        <dbReference type="ChEBI" id="CHEBI:15378"/>
        <dbReference type="ChEBI" id="CHEBI:17826"/>
        <dbReference type="ChEBI" id="CHEBI:29950"/>
        <dbReference type="ChEBI" id="CHEBI:50058"/>
        <dbReference type="ChEBI" id="CHEBI:57856"/>
        <dbReference type="ChEBI" id="CHEBI:57925"/>
        <dbReference type="ChEBI" id="CHEBI:59789"/>
        <dbReference type="ChEBI" id="CHEBI:183640"/>
        <dbReference type="EC" id="2.1.1.137"/>
    </reaction>
</comment>
<dbReference type="EC" id="2.1.1.137" evidence="4"/>
<dbReference type="InterPro" id="IPR025714">
    <property type="entry name" value="Methyltranfer_dom"/>
</dbReference>
<dbReference type="InterPro" id="IPR026669">
    <property type="entry name" value="Arsenite_MeTrfase-like"/>
</dbReference>
<evidence type="ECO:0000256" key="3">
    <source>
        <dbReference type="ARBA" id="ARBA00034487"/>
    </source>
</evidence>
<dbReference type="EMBL" id="JBHTJO010000001">
    <property type="protein sequence ID" value="MFD0986861.1"/>
    <property type="molecule type" value="Genomic_DNA"/>
</dbReference>
<dbReference type="PANTHER" id="PTHR43675">
    <property type="entry name" value="ARSENITE METHYLTRANSFERASE"/>
    <property type="match status" value="1"/>
</dbReference>
<evidence type="ECO:0000256" key="7">
    <source>
        <dbReference type="ARBA" id="ARBA00047943"/>
    </source>
</evidence>
<keyword evidence="2" id="KW-0949">S-adenosyl-L-methionine</keyword>
<organism evidence="10 11">
    <name type="scientific">Methyloligella solikamskensis</name>
    <dbReference type="NCBI Taxonomy" id="1177756"/>
    <lineage>
        <taxon>Bacteria</taxon>
        <taxon>Pseudomonadati</taxon>
        <taxon>Pseudomonadota</taxon>
        <taxon>Alphaproteobacteria</taxon>
        <taxon>Hyphomicrobiales</taxon>
        <taxon>Hyphomicrobiaceae</taxon>
        <taxon>Methyloligella</taxon>
    </lineage>
</organism>
<keyword evidence="11" id="KW-1185">Reference proteome</keyword>
<evidence type="ECO:0000256" key="1">
    <source>
        <dbReference type="ARBA" id="ARBA00022679"/>
    </source>
</evidence>
<evidence type="ECO:0000256" key="2">
    <source>
        <dbReference type="ARBA" id="ARBA00022691"/>
    </source>
</evidence>
<dbReference type="Gene3D" id="3.40.50.150">
    <property type="entry name" value="Vaccinia Virus protein VP39"/>
    <property type="match status" value="1"/>
</dbReference>
<comment type="catalytic activity">
    <reaction evidence="8">
        <text>arsenic triglutathione + 3 [thioredoxin]-dithiol + 3 S-adenosyl-L-methionine = trimethylarsine + 3 [thioredoxin]-disulfide + 3 glutathione + 3 S-adenosyl-L-homocysteine + 3 H(+)</text>
        <dbReference type="Rhea" id="RHEA:69432"/>
        <dbReference type="Rhea" id="RHEA-COMP:10698"/>
        <dbReference type="Rhea" id="RHEA-COMP:10700"/>
        <dbReference type="ChEBI" id="CHEBI:15378"/>
        <dbReference type="ChEBI" id="CHEBI:27130"/>
        <dbReference type="ChEBI" id="CHEBI:29950"/>
        <dbReference type="ChEBI" id="CHEBI:50058"/>
        <dbReference type="ChEBI" id="CHEBI:57856"/>
        <dbReference type="ChEBI" id="CHEBI:57925"/>
        <dbReference type="ChEBI" id="CHEBI:59789"/>
        <dbReference type="ChEBI" id="CHEBI:183640"/>
        <dbReference type="EC" id="2.1.1.137"/>
    </reaction>
</comment>
<dbReference type="PANTHER" id="PTHR43675:SF8">
    <property type="entry name" value="ARSENITE METHYLTRANSFERASE"/>
    <property type="match status" value="1"/>
</dbReference>
<dbReference type="Gene3D" id="3.40.5.100">
    <property type="match status" value="1"/>
</dbReference>
<gene>
    <name evidence="10" type="ORF">ACFQ2F_07090</name>
</gene>
<dbReference type="Proteomes" id="UP001597102">
    <property type="component" value="Unassembled WGS sequence"/>
</dbReference>
<dbReference type="Pfam" id="PF13847">
    <property type="entry name" value="Methyltransf_31"/>
    <property type="match status" value="1"/>
</dbReference>
<dbReference type="CDD" id="cd02440">
    <property type="entry name" value="AdoMet_MTases"/>
    <property type="match status" value="1"/>
</dbReference>
<evidence type="ECO:0000313" key="11">
    <source>
        <dbReference type="Proteomes" id="UP001597102"/>
    </source>
</evidence>
<reference evidence="11" key="1">
    <citation type="journal article" date="2019" name="Int. J. Syst. Evol. Microbiol.">
        <title>The Global Catalogue of Microorganisms (GCM) 10K type strain sequencing project: providing services to taxonomists for standard genome sequencing and annotation.</title>
        <authorList>
            <consortium name="The Broad Institute Genomics Platform"/>
            <consortium name="The Broad Institute Genome Sequencing Center for Infectious Disease"/>
            <person name="Wu L."/>
            <person name="Ma J."/>
        </authorList>
    </citation>
    <scope>NUCLEOTIDE SEQUENCE [LARGE SCALE GENOMIC DNA]</scope>
    <source>
        <strain evidence="11">CCUG 61697</strain>
    </source>
</reference>
<evidence type="ECO:0000256" key="6">
    <source>
        <dbReference type="ARBA" id="ARBA00047941"/>
    </source>
</evidence>